<name>A0ACC2V533_9TREE</name>
<dbReference type="Proteomes" id="UP001227268">
    <property type="component" value="Unassembled WGS sequence"/>
</dbReference>
<evidence type="ECO:0000313" key="2">
    <source>
        <dbReference type="Proteomes" id="UP001227268"/>
    </source>
</evidence>
<reference evidence="1" key="1">
    <citation type="submission" date="2023-04" db="EMBL/GenBank/DDBJ databases">
        <title>Draft Genome sequencing of Naganishia species isolated from polar environments using Oxford Nanopore Technology.</title>
        <authorList>
            <person name="Leo P."/>
            <person name="Venkateswaran K."/>
        </authorList>
    </citation>
    <scope>NUCLEOTIDE SEQUENCE</scope>
    <source>
        <strain evidence="1">MNA-CCFEE 5423</strain>
    </source>
</reference>
<dbReference type="EMBL" id="JASBWT010000026">
    <property type="protein sequence ID" value="KAJ9094233.1"/>
    <property type="molecule type" value="Genomic_DNA"/>
</dbReference>
<sequence>MAGGDAAIEGSETTALTSSETMTLLDELHGKSTTENLRVGATDHKNSDRIAKETSQILSLELLVVVAQFLAGSDLYATLAALNTACKLVRTETLPILCETVILAPDSTPIFAGLTGRVKDFMRKHGKHIRYLIADEDLQIPSEVSNLCVQLSRSERLARTYQGDVIVVPSLSVRIGNTVSASTFEHLIRLSTPDTNSDDVGPKPFTYPAPDVCHVFGSGRIVEARGRAAVSILLRSFYYETALNFDTEERNPEDLQDTMGYLLQACPVANSYYEGGGHPAVNIYLSNVVALQALIGSLDKCLRRCPQTIPTLQLHTKQITIDDIKAFMPALAAMYAANWSLITPSPRSYLLWIELDIDEDDGYKSDDNESNNSAIFYHQLELLFAAEDAADLDGGGEGVTFRLFNYASSNSVWPDKFGKDNAKYVLLVVALGRKWPCSAQDVGFWGGVIGLSEVDALRARHTAQENAKHALSQSGEFGDVGYEKRSFEDAGY</sequence>
<organism evidence="1 2">
    <name type="scientific">Naganishia friedmannii</name>
    <dbReference type="NCBI Taxonomy" id="89922"/>
    <lineage>
        <taxon>Eukaryota</taxon>
        <taxon>Fungi</taxon>
        <taxon>Dikarya</taxon>
        <taxon>Basidiomycota</taxon>
        <taxon>Agaricomycotina</taxon>
        <taxon>Tremellomycetes</taxon>
        <taxon>Filobasidiales</taxon>
        <taxon>Filobasidiaceae</taxon>
        <taxon>Naganishia</taxon>
    </lineage>
</organism>
<gene>
    <name evidence="1" type="ORF">QFC21_006059</name>
</gene>
<comment type="caution">
    <text evidence="1">The sequence shown here is derived from an EMBL/GenBank/DDBJ whole genome shotgun (WGS) entry which is preliminary data.</text>
</comment>
<proteinExistence type="predicted"/>
<accession>A0ACC2V533</accession>
<evidence type="ECO:0000313" key="1">
    <source>
        <dbReference type="EMBL" id="KAJ9094233.1"/>
    </source>
</evidence>
<keyword evidence="2" id="KW-1185">Reference proteome</keyword>
<protein>
    <submittedName>
        <fullName evidence="1">Uncharacterized protein</fullName>
    </submittedName>
</protein>